<dbReference type="PANTHER" id="PTHR12304:SF4">
    <property type="entry name" value="URIDINE NUCLEOSIDASE"/>
    <property type="match status" value="1"/>
</dbReference>
<dbReference type="InterPro" id="IPR036452">
    <property type="entry name" value="Ribo_hydro-like"/>
</dbReference>
<keyword evidence="1 4" id="KW-0378">Hydrolase</keyword>
<dbReference type="EMBL" id="QRTC01000079">
    <property type="protein sequence ID" value="RGQ34497.1"/>
    <property type="molecule type" value="Genomic_DNA"/>
</dbReference>
<dbReference type="InterPro" id="IPR023186">
    <property type="entry name" value="IUNH"/>
</dbReference>
<evidence type="ECO:0000313" key="5">
    <source>
        <dbReference type="Proteomes" id="UP000284751"/>
    </source>
</evidence>
<keyword evidence="2" id="KW-0326">Glycosidase</keyword>
<evidence type="ECO:0000256" key="2">
    <source>
        <dbReference type="ARBA" id="ARBA00023295"/>
    </source>
</evidence>
<name>A0A412ATG3_9FIRM</name>
<dbReference type="AlphaFoldDB" id="A0A412ATG3"/>
<evidence type="ECO:0000256" key="1">
    <source>
        <dbReference type="ARBA" id="ARBA00022801"/>
    </source>
</evidence>
<dbReference type="InterPro" id="IPR001910">
    <property type="entry name" value="Inosine/uridine_hydrolase_dom"/>
</dbReference>
<reference evidence="4 5" key="1">
    <citation type="submission" date="2018-08" db="EMBL/GenBank/DDBJ databases">
        <title>A genome reference for cultivated species of the human gut microbiota.</title>
        <authorList>
            <person name="Zou Y."/>
            <person name="Xue W."/>
            <person name="Luo G."/>
        </authorList>
    </citation>
    <scope>NUCLEOTIDE SEQUENCE [LARGE SCALE GENOMIC DNA]</scope>
    <source>
        <strain evidence="4 5">AF28-26</strain>
    </source>
</reference>
<accession>A0A412ATG3</accession>
<gene>
    <name evidence="4" type="ORF">DWY99_13425</name>
</gene>
<protein>
    <submittedName>
        <fullName evidence="4">Nucleoside hydrolase</fullName>
    </submittedName>
</protein>
<comment type="caution">
    <text evidence="4">The sequence shown here is derived from an EMBL/GenBank/DDBJ whole genome shotgun (WGS) entry which is preliminary data.</text>
</comment>
<dbReference type="GO" id="GO:0008477">
    <property type="term" value="F:purine nucleosidase activity"/>
    <property type="evidence" value="ECO:0007669"/>
    <property type="project" value="TreeGrafter"/>
</dbReference>
<feature type="domain" description="Inosine/uridine-preferring nucleoside hydrolase" evidence="3">
    <location>
        <begin position="3"/>
        <end position="314"/>
    </location>
</feature>
<dbReference type="GO" id="GO:0005829">
    <property type="term" value="C:cytosol"/>
    <property type="evidence" value="ECO:0007669"/>
    <property type="project" value="TreeGrafter"/>
</dbReference>
<dbReference type="SUPFAM" id="SSF53590">
    <property type="entry name" value="Nucleoside hydrolase"/>
    <property type="match status" value="1"/>
</dbReference>
<dbReference type="Gene3D" id="3.90.245.10">
    <property type="entry name" value="Ribonucleoside hydrolase-like"/>
    <property type="match status" value="1"/>
</dbReference>
<organism evidence="4 5">
    <name type="scientific">[Clostridium] leptum</name>
    <dbReference type="NCBI Taxonomy" id="1535"/>
    <lineage>
        <taxon>Bacteria</taxon>
        <taxon>Bacillati</taxon>
        <taxon>Bacillota</taxon>
        <taxon>Clostridia</taxon>
        <taxon>Eubacteriales</taxon>
        <taxon>Oscillospiraceae</taxon>
        <taxon>Oscillospiraceae incertae sedis</taxon>
    </lineage>
</organism>
<sequence>MKVILDTDIGNDIDDALALSYLLRQPECELIGIVTSCGCAQTHAKIASAVCCAAGRKDVPIFAGTNDCIIIEQKEKYVPHATILDHWEHHEDYEPNQALDFIRKAVRKYPNEIVFLEIAPPSNLARLFLVDPEAAALLKGVVLMGGKFGEGNQKNWTQHDPAKRRTFSVFEPNQIDEILIGGALEPNACIDPYATAVAYQVPLPLHRSVGVDCTSQVVMSSRDFNEVLSQNNEDHLHRLLLEMGNMFLSEIPYVTFHDPLPTVTLFNDSVCKFTRGNVEVELQSKRLLGYTYFEEDVNGKHEVASSVNPQAFFKEFFSIV</sequence>
<dbReference type="Pfam" id="PF01156">
    <property type="entry name" value="IU_nuc_hydro"/>
    <property type="match status" value="1"/>
</dbReference>
<dbReference type="GO" id="GO:0006152">
    <property type="term" value="P:purine nucleoside catabolic process"/>
    <property type="evidence" value="ECO:0007669"/>
    <property type="project" value="TreeGrafter"/>
</dbReference>
<proteinExistence type="predicted"/>
<dbReference type="PANTHER" id="PTHR12304">
    <property type="entry name" value="INOSINE-URIDINE PREFERRING NUCLEOSIDE HYDROLASE"/>
    <property type="match status" value="1"/>
</dbReference>
<dbReference type="Proteomes" id="UP000284751">
    <property type="component" value="Unassembled WGS sequence"/>
</dbReference>
<evidence type="ECO:0000313" key="4">
    <source>
        <dbReference type="EMBL" id="RGQ34497.1"/>
    </source>
</evidence>
<evidence type="ECO:0000259" key="3">
    <source>
        <dbReference type="Pfam" id="PF01156"/>
    </source>
</evidence>